<dbReference type="Proteomes" id="UP000198636">
    <property type="component" value="Unassembled WGS sequence"/>
</dbReference>
<keyword evidence="2" id="KW-1185">Reference proteome</keyword>
<dbReference type="AlphaFoldDB" id="A0A1G5DUN0"/>
<evidence type="ECO:0000313" key="2">
    <source>
        <dbReference type="Proteomes" id="UP000198636"/>
    </source>
</evidence>
<accession>A0A1G5DUN0</accession>
<reference evidence="1 2" key="1">
    <citation type="submission" date="2016-10" db="EMBL/GenBank/DDBJ databases">
        <authorList>
            <person name="de Groot N.N."/>
        </authorList>
    </citation>
    <scope>NUCLEOTIDE SEQUENCE [LARGE SCALE GENOMIC DNA]</scope>
    <source>
        <strain evidence="1 2">DSM 18978</strain>
    </source>
</reference>
<organism evidence="1 2">
    <name type="scientific">Alkaliphilus peptidifermentans DSM 18978</name>
    <dbReference type="NCBI Taxonomy" id="1120976"/>
    <lineage>
        <taxon>Bacteria</taxon>
        <taxon>Bacillati</taxon>
        <taxon>Bacillota</taxon>
        <taxon>Clostridia</taxon>
        <taxon>Peptostreptococcales</taxon>
        <taxon>Natronincolaceae</taxon>
        <taxon>Alkaliphilus</taxon>
    </lineage>
</organism>
<protein>
    <submittedName>
        <fullName evidence="1">Uncharacterized protein</fullName>
    </submittedName>
</protein>
<evidence type="ECO:0000313" key="1">
    <source>
        <dbReference type="EMBL" id="SCY18307.1"/>
    </source>
</evidence>
<gene>
    <name evidence="1" type="ORF">SAMN03080606_01018</name>
</gene>
<dbReference type="OrthoDB" id="9842675at2"/>
<proteinExistence type="predicted"/>
<dbReference type="RefSeq" id="WP_091540720.1">
    <property type="nucleotide sequence ID" value="NZ_FMUS01000004.1"/>
</dbReference>
<sequence length="175" mass="20305">MNKKSTISLLMAIALAVLVIANINDKTSLEYIKSLDDSYAGQEISYEHPDRNGVIQIYRNHEGINVVSLRRRSILGWKMTKMDQLKFNEGPDWRYIEIEVNKNHVIPLVYGFIKDDINSYTALQIINKKDNIERFPNSNLSFKTEIRGWYLFMDGQSQASSEFQLINFETGDTIY</sequence>
<name>A0A1G5DUN0_9FIRM</name>
<dbReference type="EMBL" id="FMUS01000004">
    <property type="protein sequence ID" value="SCY18307.1"/>
    <property type="molecule type" value="Genomic_DNA"/>
</dbReference>